<keyword evidence="1" id="KW-0812">Transmembrane</keyword>
<sequence length="745" mass="79802">MPLMVRVQYARVLAGAGVSVAVLMILVGVFASGVPVGSRDTVASVTVLNKYNFFTGTVAGMLAKPFEMAIALFVPVLSLVLSPRNSLQNESVAWRALLFCAQGTLGALLTGAFSTLNVQQLDPVVVPTIIASDLSSPSSLDTALSSGSDSIGDDLLFSLRATADTLLRTAILPVYVKATESVCQGRGGWPNIATIYAFFANDWLIDLLPDGHEASFSLHSSVGALSSASTTDSNFELDSSASSGSAIAADRFNASLSANLLLYMMFFSQTLLAWDGLSYLENSSLAQFQDVVTSWRAAEDTNGESITDFELAASTMLNKTLSEQSTRLGLNFDTAAASFNASRIRLSADIDFDVVTLEIPFDEHAITSTNTSVSASASNSAPNSSDTLIRSFSSITECGGSACLVPPPGDSFSATATLGDAGYSQWNVEPQIQAFSACIFEDGTEYMTADYLHGASCTRRSSTSFLIYSFARRVVADAMVLENASSANASPMASVTNLQRYHTITLGRLSWRTKDLANKFNAACEVSDKNSACMGLTIPLAADNSSTSSVRHLIVGESYLPVGSLGKFDGLYSRWTPLAMVTTPNDMQGDLLFHRNVRHFEHKDWQNLDGQCSSSVDVFATQVDQNRWYMSFGLQETYTAAIFLLFQNAVVREEIMNTDGAHTLNFAGSSTVVTLEARIPLASVLISVFGSVIILVGALCIAIAGRRQEGTIQRDLGVEEIAKVLLVEHRFPRIILDCTVDDPDG</sequence>
<evidence type="ECO:0000313" key="2">
    <source>
        <dbReference type="EMBL" id="RLN60202.1"/>
    </source>
</evidence>
<dbReference type="Proteomes" id="UP000284657">
    <property type="component" value="Unassembled WGS sequence"/>
</dbReference>
<feature type="transmembrane region" description="Helical" evidence="1">
    <location>
        <begin position="92"/>
        <end position="113"/>
    </location>
</feature>
<protein>
    <submittedName>
        <fullName evidence="2">Uncharacterized protein</fullName>
    </submittedName>
</protein>
<organism evidence="2 3">
    <name type="scientific">Phytophthora kernoviae</name>
    <dbReference type="NCBI Taxonomy" id="325452"/>
    <lineage>
        <taxon>Eukaryota</taxon>
        <taxon>Sar</taxon>
        <taxon>Stramenopiles</taxon>
        <taxon>Oomycota</taxon>
        <taxon>Peronosporomycetes</taxon>
        <taxon>Peronosporales</taxon>
        <taxon>Peronosporaceae</taxon>
        <taxon>Phytophthora</taxon>
    </lineage>
</organism>
<comment type="caution">
    <text evidence="2">The sequence shown here is derived from an EMBL/GenBank/DDBJ whole genome shotgun (WGS) entry which is preliminary data.</text>
</comment>
<gene>
    <name evidence="2" type="ORF">BBJ29_001441</name>
</gene>
<name>A0A421G235_9STRA</name>
<accession>A0A421G235</accession>
<dbReference type="AlphaFoldDB" id="A0A421G235"/>
<feature type="transmembrane region" description="Helical" evidence="1">
    <location>
        <begin position="679"/>
        <end position="704"/>
    </location>
</feature>
<proteinExistence type="predicted"/>
<keyword evidence="1" id="KW-1133">Transmembrane helix</keyword>
<feature type="transmembrane region" description="Helical" evidence="1">
    <location>
        <begin position="12"/>
        <end position="33"/>
    </location>
</feature>
<reference evidence="2 3" key="1">
    <citation type="submission" date="2018-07" db="EMBL/GenBank/DDBJ databases">
        <title>Genome sequencing of oomycete isolates from Chile give support for New Zealand origin for Phytophthora kernoviae and make available the first Nothophytophthora sp. genome.</title>
        <authorList>
            <person name="Studholme D.J."/>
            <person name="Sanfuentes E."/>
            <person name="Panda P."/>
            <person name="Hill R."/>
            <person name="Sambles C."/>
            <person name="Grant M."/>
            <person name="Williams N.M."/>
            <person name="Mcdougal R.L."/>
        </authorList>
    </citation>
    <scope>NUCLEOTIDE SEQUENCE [LARGE SCALE GENOMIC DNA]</scope>
    <source>
        <strain evidence="2">Chile7</strain>
    </source>
</reference>
<dbReference type="EMBL" id="MBAD02000991">
    <property type="protein sequence ID" value="RLN60202.1"/>
    <property type="molecule type" value="Genomic_DNA"/>
</dbReference>
<keyword evidence="1" id="KW-0472">Membrane</keyword>
<feature type="transmembrane region" description="Helical" evidence="1">
    <location>
        <begin position="53"/>
        <end position="80"/>
    </location>
</feature>
<evidence type="ECO:0000313" key="3">
    <source>
        <dbReference type="Proteomes" id="UP000284657"/>
    </source>
</evidence>
<evidence type="ECO:0000256" key="1">
    <source>
        <dbReference type="SAM" id="Phobius"/>
    </source>
</evidence>